<proteinExistence type="predicted"/>
<dbReference type="AlphaFoldDB" id="A0A8X6JB59"/>
<comment type="caution">
    <text evidence="1">The sequence shown here is derived from an EMBL/GenBank/DDBJ whole genome shotgun (WGS) entry which is preliminary data.</text>
</comment>
<protein>
    <submittedName>
        <fullName evidence="1">Uncharacterized protein</fullName>
    </submittedName>
</protein>
<sequence>MSTPSNVDFSCGKLVSVSVSNTTASHATSQLQITFHRVSSPFRIPQTNNGIPPLSHFFSLPCHPLSHPIRHAAQIVKPILFSLIRMTSDFCPLNGMEGHPFPDRVENLIYFIVNALLDSTKH</sequence>
<name>A0A8X6JB59_TRICU</name>
<reference evidence="1" key="1">
    <citation type="submission" date="2020-07" db="EMBL/GenBank/DDBJ databases">
        <title>Multicomponent nature underlies the extraordinary mechanical properties of spider dragline silk.</title>
        <authorList>
            <person name="Kono N."/>
            <person name="Nakamura H."/>
            <person name="Mori M."/>
            <person name="Yoshida Y."/>
            <person name="Ohtoshi R."/>
            <person name="Malay A.D."/>
            <person name="Moran D.A.P."/>
            <person name="Tomita M."/>
            <person name="Numata K."/>
            <person name="Arakawa K."/>
        </authorList>
    </citation>
    <scope>NUCLEOTIDE SEQUENCE</scope>
</reference>
<dbReference type="EMBL" id="BMAO01025050">
    <property type="protein sequence ID" value="GFQ99795.1"/>
    <property type="molecule type" value="Genomic_DNA"/>
</dbReference>
<evidence type="ECO:0000313" key="2">
    <source>
        <dbReference type="Proteomes" id="UP000887116"/>
    </source>
</evidence>
<organism evidence="1 2">
    <name type="scientific">Trichonephila clavata</name>
    <name type="common">Joro spider</name>
    <name type="synonym">Nephila clavata</name>
    <dbReference type="NCBI Taxonomy" id="2740835"/>
    <lineage>
        <taxon>Eukaryota</taxon>
        <taxon>Metazoa</taxon>
        <taxon>Ecdysozoa</taxon>
        <taxon>Arthropoda</taxon>
        <taxon>Chelicerata</taxon>
        <taxon>Arachnida</taxon>
        <taxon>Araneae</taxon>
        <taxon>Araneomorphae</taxon>
        <taxon>Entelegynae</taxon>
        <taxon>Araneoidea</taxon>
        <taxon>Nephilidae</taxon>
        <taxon>Trichonephila</taxon>
    </lineage>
</organism>
<keyword evidence="2" id="KW-1185">Reference proteome</keyword>
<dbReference type="Proteomes" id="UP000887116">
    <property type="component" value="Unassembled WGS sequence"/>
</dbReference>
<accession>A0A8X6JB59</accession>
<gene>
    <name evidence="1" type="ORF">TNCT_629261</name>
</gene>
<evidence type="ECO:0000313" key="1">
    <source>
        <dbReference type="EMBL" id="GFQ99795.1"/>
    </source>
</evidence>